<comment type="caution">
    <text evidence="1">The sequence shown here is derived from an EMBL/GenBank/DDBJ whole genome shotgun (WGS) entry which is preliminary data.</text>
</comment>
<dbReference type="InterPro" id="IPR006311">
    <property type="entry name" value="TAT_signal"/>
</dbReference>
<protein>
    <submittedName>
        <fullName evidence="1">Uncharacterized protein</fullName>
    </submittedName>
</protein>
<evidence type="ECO:0000313" key="2">
    <source>
        <dbReference type="Proteomes" id="UP001165580"/>
    </source>
</evidence>
<gene>
    <name evidence="1" type="ORF">NVV95_08295</name>
</gene>
<reference evidence="1" key="1">
    <citation type="submission" date="2022-08" db="EMBL/GenBank/DDBJ databases">
        <authorList>
            <person name="Deng Y."/>
            <person name="Han X.-F."/>
            <person name="Zhang Y.-Q."/>
        </authorList>
    </citation>
    <scope>NUCLEOTIDE SEQUENCE</scope>
    <source>
        <strain evidence="1">CPCC 205716</strain>
    </source>
</reference>
<proteinExistence type="predicted"/>
<name>A0ABT2GE98_9MICO</name>
<accession>A0ABT2GE98</accession>
<evidence type="ECO:0000313" key="1">
    <source>
        <dbReference type="EMBL" id="MCS5714551.1"/>
    </source>
</evidence>
<organism evidence="1 2">
    <name type="scientific">Herbiconiux gentiana</name>
    <dbReference type="NCBI Taxonomy" id="2970912"/>
    <lineage>
        <taxon>Bacteria</taxon>
        <taxon>Bacillati</taxon>
        <taxon>Actinomycetota</taxon>
        <taxon>Actinomycetes</taxon>
        <taxon>Micrococcales</taxon>
        <taxon>Microbacteriaceae</taxon>
        <taxon>Herbiconiux</taxon>
    </lineage>
</organism>
<dbReference type="Proteomes" id="UP001165580">
    <property type="component" value="Unassembled WGS sequence"/>
</dbReference>
<keyword evidence="2" id="KW-1185">Reference proteome</keyword>
<dbReference type="RefSeq" id="WP_259486076.1">
    <property type="nucleotide sequence ID" value="NZ_JANTEZ010000003.1"/>
</dbReference>
<dbReference type="PROSITE" id="PS51318">
    <property type="entry name" value="TAT"/>
    <property type="match status" value="1"/>
</dbReference>
<sequence length="303" mass="31115">MPEAPRDEPTSLSDLFAIFSHRATDGRSAGVSRRTLLGAAWSAPVIAAAVAAPLAAASTTQPDASLYWSEAEGIQGQPSVLTLSVPAGSPGIGSTGTIVLQIQNYGPIPDTIASGRWTWTPNFGASNGILASPLGGVTGGTRAFTVDEWGELSGPYTVVATYTNDQEPGSLTATITVGFGPEPTLEWIPDPAEFGTTTTLRVTVPEHSYAIGRRAVVADLNQFPPPFQTPPFPAGTTVVAAPGWVETEDPQTGQSGFIFESLVAGVYDFAYTLGAGSTAVSPGVVLAVGFGIPVQATLSIVPA</sequence>
<dbReference type="EMBL" id="JANTEZ010000003">
    <property type="protein sequence ID" value="MCS5714551.1"/>
    <property type="molecule type" value="Genomic_DNA"/>
</dbReference>